<dbReference type="InterPro" id="IPR017452">
    <property type="entry name" value="GPCR_Rhodpsn_7TM"/>
</dbReference>
<protein>
    <recommendedName>
        <fullName evidence="6">G-protein coupled receptors family 1 profile domain-containing protein</fullName>
    </recommendedName>
</protein>
<dbReference type="EMBL" id="CAJNOR010000147">
    <property type="protein sequence ID" value="CAF0817361.1"/>
    <property type="molecule type" value="Genomic_DNA"/>
</dbReference>
<organism evidence="7 8">
    <name type="scientific">Adineta ricciae</name>
    <name type="common">Rotifer</name>
    <dbReference type="NCBI Taxonomy" id="249248"/>
    <lineage>
        <taxon>Eukaryota</taxon>
        <taxon>Metazoa</taxon>
        <taxon>Spiralia</taxon>
        <taxon>Gnathifera</taxon>
        <taxon>Rotifera</taxon>
        <taxon>Eurotatoria</taxon>
        <taxon>Bdelloidea</taxon>
        <taxon>Adinetida</taxon>
        <taxon>Adinetidae</taxon>
        <taxon>Adineta</taxon>
    </lineage>
</organism>
<feature type="transmembrane region" description="Helical" evidence="5">
    <location>
        <begin position="324"/>
        <end position="350"/>
    </location>
</feature>
<evidence type="ECO:0000259" key="6">
    <source>
        <dbReference type="PROSITE" id="PS50262"/>
    </source>
</evidence>
<evidence type="ECO:0000313" key="8">
    <source>
        <dbReference type="Proteomes" id="UP000663828"/>
    </source>
</evidence>
<reference evidence="7" key="1">
    <citation type="submission" date="2021-02" db="EMBL/GenBank/DDBJ databases">
        <authorList>
            <person name="Nowell W R."/>
        </authorList>
    </citation>
    <scope>NUCLEOTIDE SEQUENCE</scope>
</reference>
<sequence length="416" mass="48477">MEYLTKTIDWICVILFILGFIGNLLGLVVFSSRRFRCCSTYVILALTSFAINLVCIVRYSLLLHSTARLWLTVNVVDSYWLACKFFRLSTSFRVLSAWVTVFWVVERFVYVSSRLNLLPNPGEKFQFIEKYKYLCMTCVSFVMIIIVSGPITYFYAPYPNGPSATESSTKCTLDMEHTSIKWKKYFTIDSFGCNYHTIRFLFSEIIPSILVGLFNICIIICILRTTAHVRRRQEFQHNQISMSMVTGTTSKLSPSNIYDSNQQRHPAMRRCSFKGPGATTTPMTNAPLGKMSWMNMILILHSILFFLSFSASSLVHFWTFNKELSYATSIIILASCSLNFYVYCLSGAHFRTELKRIAKRYIRNLHKKIIRHCYKHHHRRHSITQSGKEQLYFELPLKQDPLPTHLRQYQTIERIR</sequence>
<dbReference type="AlphaFoldDB" id="A0A813TWF3"/>
<gene>
    <name evidence="7" type="ORF">XAT740_LOCUS3782</name>
</gene>
<keyword evidence="4 5" id="KW-0472">Membrane</keyword>
<name>A0A813TWF3_ADIRI</name>
<keyword evidence="3 5" id="KW-1133">Transmembrane helix</keyword>
<proteinExistence type="predicted"/>
<dbReference type="Proteomes" id="UP000663828">
    <property type="component" value="Unassembled WGS sequence"/>
</dbReference>
<dbReference type="Gene3D" id="1.20.1070.10">
    <property type="entry name" value="Rhodopsin 7-helix transmembrane proteins"/>
    <property type="match status" value="1"/>
</dbReference>
<evidence type="ECO:0000256" key="5">
    <source>
        <dbReference type="SAM" id="Phobius"/>
    </source>
</evidence>
<feature type="domain" description="G-protein coupled receptors family 1 profile" evidence="6">
    <location>
        <begin position="22"/>
        <end position="343"/>
    </location>
</feature>
<evidence type="ECO:0000256" key="1">
    <source>
        <dbReference type="ARBA" id="ARBA00004370"/>
    </source>
</evidence>
<dbReference type="PANTHER" id="PTHR46641">
    <property type="entry name" value="FMRFAMIDE RECEPTOR-RELATED"/>
    <property type="match status" value="1"/>
</dbReference>
<dbReference type="SUPFAM" id="SSF81321">
    <property type="entry name" value="Family A G protein-coupled receptor-like"/>
    <property type="match status" value="1"/>
</dbReference>
<evidence type="ECO:0000256" key="2">
    <source>
        <dbReference type="ARBA" id="ARBA00022692"/>
    </source>
</evidence>
<keyword evidence="2 5" id="KW-0812">Transmembrane</keyword>
<keyword evidence="8" id="KW-1185">Reference proteome</keyword>
<feature type="transmembrane region" description="Helical" evidence="5">
    <location>
        <begin position="95"/>
        <end position="112"/>
    </location>
</feature>
<dbReference type="PROSITE" id="PS50262">
    <property type="entry name" value="G_PROTEIN_RECEP_F1_2"/>
    <property type="match status" value="1"/>
</dbReference>
<evidence type="ECO:0000313" key="7">
    <source>
        <dbReference type="EMBL" id="CAF0817361.1"/>
    </source>
</evidence>
<comment type="caution">
    <text evidence="7">The sequence shown here is derived from an EMBL/GenBank/DDBJ whole genome shotgun (WGS) entry which is preliminary data.</text>
</comment>
<evidence type="ECO:0000256" key="3">
    <source>
        <dbReference type="ARBA" id="ARBA00022989"/>
    </source>
</evidence>
<feature type="transmembrane region" description="Helical" evidence="5">
    <location>
        <begin position="297"/>
        <end position="318"/>
    </location>
</feature>
<dbReference type="InterPro" id="IPR052954">
    <property type="entry name" value="GPCR-Ligand_Int"/>
</dbReference>
<feature type="transmembrane region" description="Helical" evidence="5">
    <location>
        <begin position="7"/>
        <end position="29"/>
    </location>
</feature>
<accession>A0A813TWF3</accession>
<feature type="transmembrane region" description="Helical" evidence="5">
    <location>
        <begin position="205"/>
        <end position="223"/>
    </location>
</feature>
<dbReference type="GO" id="GO:0016020">
    <property type="term" value="C:membrane"/>
    <property type="evidence" value="ECO:0007669"/>
    <property type="project" value="UniProtKB-SubCell"/>
</dbReference>
<feature type="transmembrane region" description="Helical" evidence="5">
    <location>
        <begin position="133"/>
        <end position="156"/>
    </location>
</feature>
<comment type="subcellular location">
    <subcellularLocation>
        <location evidence="1">Membrane</location>
    </subcellularLocation>
</comment>
<evidence type="ECO:0000256" key="4">
    <source>
        <dbReference type="ARBA" id="ARBA00023136"/>
    </source>
</evidence>
<feature type="transmembrane region" description="Helical" evidence="5">
    <location>
        <begin position="41"/>
        <end position="61"/>
    </location>
</feature>